<dbReference type="EMBL" id="REGA01000009">
    <property type="protein sequence ID" value="RQG94338.1"/>
    <property type="molecule type" value="Genomic_DNA"/>
</dbReference>
<keyword evidence="3" id="KW-1185">Reference proteome</keyword>
<feature type="transmembrane region" description="Helical" evidence="1">
    <location>
        <begin position="99"/>
        <end position="120"/>
    </location>
</feature>
<dbReference type="AlphaFoldDB" id="A0A3N6LVA2"/>
<dbReference type="Proteomes" id="UP000282323">
    <property type="component" value="Unassembled WGS sequence"/>
</dbReference>
<feature type="transmembrane region" description="Helical" evidence="1">
    <location>
        <begin position="132"/>
        <end position="158"/>
    </location>
</feature>
<dbReference type="RefSeq" id="WP_124195773.1">
    <property type="nucleotide sequence ID" value="NZ_REGA01000009.1"/>
</dbReference>
<keyword evidence="1" id="KW-0472">Membrane</keyword>
<feature type="transmembrane region" description="Helical" evidence="1">
    <location>
        <begin position="29"/>
        <end position="46"/>
    </location>
</feature>
<sequence>MTDSTARLRRRLHETVLASRVAVRRADSVGVAFATAIAYLFGFLWATNSFTVRFGAGFSWRLVDDPFTRALERRGPTSFEPIAVVDAGFGTVLLAPIDLGIGIALSALVGLNVALAYLALVQPASCGIGAGAGAAAAVPALLSGSVCCAPVVLLVLGIQASGALLTVLPWLLPLGAALLVGSLVYVAGKVGLERGPMDSEPNR</sequence>
<protein>
    <submittedName>
        <fullName evidence="2">Uncharacterized protein</fullName>
    </submittedName>
</protein>
<dbReference type="OrthoDB" id="203146at2157"/>
<keyword evidence="1" id="KW-1133">Transmembrane helix</keyword>
<evidence type="ECO:0000313" key="3">
    <source>
        <dbReference type="Proteomes" id="UP000282323"/>
    </source>
</evidence>
<reference evidence="2 3" key="1">
    <citation type="submission" date="2018-10" db="EMBL/GenBank/DDBJ databases">
        <title>Natrarchaeobius chitinivorans gen. nov., sp. nov., and Natrarchaeobius haloalkaliphilus sp. nov., alkaliphilic, chitin-utilizing haloarchaea from hypersaline alkaline lakes.</title>
        <authorList>
            <person name="Sorokin D.Y."/>
            <person name="Elcheninov A.G."/>
            <person name="Kostrikina N.A."/>
            <person name="Bale N.J."/>
            <person name="Sinninghe Damste J.S."/>
            <person name="Khijniak T.V."/>
            <person name="Kublanov I.V."/>
            <person name="Toshchakov S.V."/>
        </authorList>
    </citation>
    <scope>NUCLEOTIDE SEQUENCE [LARGE SCALE GENOMIC DNA]</scope>
    <source>
        <strain evidence="2 3">AArcht4T</strain>
    </source>
</reference>
<organism evidence="2 3">
    <name type="scientific">Natrarchaeobius chitinivorans</name>
    <dbReference type="NCBI Taxonomy" id="1679083"/>
    <lineage>
        <taxon>Archaea</taxon>
        <taxon>Methanobacteriati</taxon>
        <taxon>Methanobacteriota</taxon>
        <taxon>Stenosarchaea group</taxon>
        <taxon>Halobacteria</taxon>
        <taxon>Halobacteriales</taxon>
        <taxon>Natrialbaceae</taxon>
        <taxon>Natrarchaeobius</taxon>
    </lineage>
</organism>
<keyword evidence="1" id="KW-0812">Transmembrane</keyword>
<name>A0A3N6LVA2_NATCH</name>
<feature type="transmembrane region" description="Helical" evidence="1">
    <location>
        <begin position="170"/>
        <end position="188"/>
    </location>
</feature>
<proteinExistence type="predicted"/>
<gene>
    <name evidence="2" type="ORF">EA473_11535</name>
</gene>
<accession>A0A3N6LVA2</accession>
<evidence type="ECO:0000256" key="1">
    <source>
        <dbReference type="SAM" id="Phobius"/>
    </source>
</evidence>
<comment type="caution">
    <text evidence="2">The sequence shown here is derived from an EMBL/GenBank/DDBJ whole genome shotgun (WGS) entry which is preliminary data.</text>
</comment>
<evidence type="ECO:0000313" key="2">
    <source>
        <dbReference type="EMBL" id="RQG94338.1"/>
    </source>
</evidence>